<dbReference type="SUPFAM" id="SSF54495">
    <property type="entry name" value="UBC-like"/>
    <property type="match status" value="1"/>
</dbReference>
<dbReference type="EMBL" id="MU073868">
    <property type="protein sequence ID" value="KAF5825310.1"/>
    <property type="molecule type" value="Genomic_DNA"/>
</dbReference>
<evidence type="ECO:0008006" key="4">
    <source>
        <dbReference type="Google" id="ProtNLM"/>
    </source>
</evidence>
<gene>
    <name evidence="2" type="ORF">DUNSADRAFT_11814</name>
</gene>
<evidence type="ECO:0000313" key="3">
    <source>
        <dbReference type="Proteomes" id="UP000815325"/>
    </source>
</evidence>
<protein>
    <recommendedName>
        <fullName evidence="4">UBC core domain-containing protein</fullName>
    </recommendedName>
</protein>
<accession>A0ABQ7FSV8</accession>
<name>A0ABQ7FSV8_DUNSA</name>
<comment type="caution">
    <text evidence="2">The sequence shown here is derived from an EMBL/GenBank/DDBJ whole genome shotgun (WGS) entry which is preliminary data.</text>
</comment>
<reference evidence="2" key="1">
    <citation type="submission" date="2017-08" db="EMBL/GenBank/DDBJ databases">
        <authorList>
            <person name="Polle J.E."/>
            <person name="Barry K."/>
            <person name="Cushman J."/>
            <person name="Schmutz J."/>
            <person name="Tran D."/>
            <person name="Hathwaick L.T."/>
            <person name="Yim W.C."/>
            <person name="Jenkins J."/>
            <person name="Mckie-Krisberg Z.M."/>
            <person name="Prochnik S."/>
            <person name="Lindquist E."/>
            <person name="Dockter R.B."/>
            <person name="Adam C."/>
            <person name="Molina H."/>
            <person name="Bunkerborg J."/>
            <person name="Jin E."/>
            <person name="Buchheim M."/>
            <person name="Magnuson J."/>
        </authorList>
    </citation>
    <scope>NUCLEOTIDE SEQUENCE</scope>
    <source>
        <strain evidence="2">CCAP 19/18</strain>
    </source>
</reference>
<keyword evidence="3" id="KW-1185">Reference proteome</keyword>
<feature type="compositionally biased region" description="Polar residues" evidence="1">
    <location>
        <begin position="1"/>
        <end position="16"/>
    </location>
</feature>
<dbReference type="Proteomes" id="UP000815325">
    <property type="component" value="Unassembled WGS sequence"/>
</dbReference>
<feature type="region of interest" description="Disordered" evidence="1">
    <location>
        <begin position="1"/>
        <end position="21"/>
    </location>
</feature>
<evidence type="ECO:0000256" key="1">
    <source>
        <dbReference type="SAM" id="MobiDB-lite"/>
    </source>
</evidence>
<evidence type="ECO:0000313" key="2">
    <source>
        <dbReference type="EMBL" id="KAF5825310.1"/>
    </source>
</evidence>
<sequence>AKSLTRFSDSPTAQDTRSGKRLNEQLLQLNAMYDHPPCIIMEARFPPDYPNLPFLLRVVSPRMAPYTGHVTAGGSICIEALTTR</sequence>
<dbReference type="Gene3D" id="3.10.110.10">
    <property type="entry name" value="Ubiquitin Conjugating Enzyme"/>
    <property type="match status" value="1"/>
</dbReference>
<feature type="non-terminal residue" evidence="2">
    <location>
        <position position="1"/>
    </location>
</feature>
<dbReference type="InterPro" id="IPR016135">
    <property type="entry name" value="UBQ-conjugating_enzyme/RWD"/>
</dbReference>
<proteinExistence type="predicted"/>
<organism evidence="2 3">
    <name type="scientific">Dunaliella salina</name>
    <name type="common">Green alga</name>
    <name type="synonym">Protococcus salinus</name>
    <dbReference type="NCBI Taxonomy" id="3046"/>
    <lineage>
        <taxon>Eukaryota</taxon>
        <taxon>Viridiplantae</taxon>
        <taxon>Chlorophyta</taxon>
        <taxon>core chlorophytes</taxon>
        <taxon>Chlorophyceae</taxon>
        <taxon>CS clade</taxon>
        <taxon>Chlamydomonadales</taxon>
        <taxon>Dunaliellaceae</taxon>
        <taxon>Dunaliella</taxon>
    </lineage>
</organism>